<organism evidence="4 5">
    <name type="scientific">Streptomyces yanii</name>
    <dbReference type="NCBI Taxonomy" id="78510"/>
    <lineage>
        <taxon>Bacteria</taxon>
        <taxon>Bacillati</taxon>
        <taxon>Actinomycetota</taxon>
        <taxon>Actinomycetes</taxon>
        <taxon>Kitasatosporales</taxon>
        <taxon>Streptomycetaceae</taxon>
        <taxon>Streptomyces</taxon>
    </lineage>
</organism>
<accession>A0ABV5RPT5</accession>
<dbReference type="Gene3D" id="3.40.630.30">
    <property type="match status" value="1"/>
</dbReference>
<dbReference type="PANTHER" id="PTHR43877">
    <property type="entry name" value="AMINOALKYLPHOSPHONATE N-ACETYLTRANSFERASE-RELATED-RELATED"/>
    <property type="match status" value="1"/>
</dbReference>
<dbReference type="SUPFAM" id="SSF55729">
    <property type="entry name" value="Acyl-CoA N-acyltransferases (Nat)"/>
    <property type="match status" value="1"/>
</dbReference>
<reference evidence="4 5" key="1">
    <citation type="submission" date="2024-09" db="EMBL/GenBank/DDBJ databases">
        <authorList>
            <person name="Sun Q."/>
            <person name="Mori K."/>
        </authorList>
    </citation>
    <scope>NUCLEOTIDE SEQUENCE [LARGE SCALE GENOMIC DNA]</scope>
    <source>
        <strain evidence="4 5">JCM 3331</strain>
    </source>
</reference>
<dbReference type="RefSeq" id="WP_345512181.1">
    <property type="nucleotide sequence ID" value="NZ_BAAAXD010000015.1"/>
</dbReference>
<dbReference type="GO" id="GO:0016746">
    <property type="term" value="F:acyltransferase activity"/>
    <property type="evidence" value="ECO:0007669"/>
    <property type="project" value="UniProtKB-KW"/>
</dbReference>
<dbReference type="EMBL" id="JBHMCG010000218">
    <property type="protein sequence ID" value="MFB9579321.1"/>
    <property type="molecule type" value="Genomic_DNA"/>
</dbReference>
<sequence length="177" mass="18766">MGEVEIRRRGGGDMAACLAALATVHEADRYPAQWPADPASWLNPRGLIDAWVAVDGATVLGHVALTRTEATLARDIGLPAEQLVSVARLFSHARARRRGVAGALLDSVGEAAEASGVRPALEVEDGGAAVIALYERHGWTYISSRNGDWTTADGRPARMHAYVAPVGPTPQPDTERP</sequence>
<dbReference type="InterPro" id="IPR050832">
    <property type="entry name" value="Bact_Acetyltransf"/>
</dbReference>
<proteinExistence type="predicted"/>
<dbReference type="InterPro" id="IPR000182">
    <property type="entry name" value="GNAT_dom"/>
</dbReference>
<name>A0ABV5RPT5_9ACTN</name>
<gene>
    <name evidence="4" type="ORF">ACFFTL_45515</name>
</gene>
<evidence type="ECO:0000313" key="5">
    <source>
        <dbReference type="Proteomes" id="UP001589710"/>
    </source>
</evidence>
<evidence type="ECO:0000313" key="4">
    <source>
        <dbReference type="EMBL" id="MFB9579321.1"/>
    </source>
</evidence>
<evidence type="ECO:0000256" key="2">
    <source>
        <dbReference type="ARBA" id="ARBA00023315"/>
    </source>
</evidence>
<comment type="caution">
    <text evidence="4">The sequence shown here is derived from an EMBL/GenBank/DDBJ whole genome shotgun (WGS) entry which is preliminary data.</text>
</comment>
<keyword evidence="5" id="KW-1185">Reference proteome</keyword>
<evidence type="ECO:0000259" key="3">
    <source>
        <dbReference type="PROSITE" id="PS51186"/>
    </source>
</evidence>
<dbReference type="CDD" id="cd04301">
    <property type="entry name" value="NAT_SF"/>
    <property type="match status" value="1"/>
</dbReference>
<dbReference type="Pfam" id="PF00583">
    <property type="entry name" value="Acetyltransf_1"/>
    <property type="match status" value="1"/>
</dbReference>
<dbReference type="PROSITE" id="PS51186">
    <property type="entry name" value="GNAT"/>
    <property type="match status" value="1"/>
</dbReference>
<keyword evidence="1 4" id="KW-0808">Transferase</keyword>
<feature type="domain" description="N-acetyltransferase" evidence="3">
    <location>
        <begin position="4"/>
        <end position="164"/>
    </location>
</feature>
<evidence type="ECO:0000256" key="1">
    <source>
        <dbReference type="ARBA" id="ARBA00022679"/>
    </source>
</evidence>
<dbReference type="Proteomes" id="UP001589710">
    <property type="component" value="Unassembled WGS sequence"/>
</dbReference>
<dbReference type="PANTHER" id="PTHR43877:SF2">
    <property type="entry name" value="AMINOALKYLPHOSPHONATE N-ACETYLTRANSFERASE-RELATED"/>
    <property type="match status" value="1"/>
</dbReference>
<keyword evidence="2 4" id="KW-0012">Acyltransferase</keyword>
<dbReference type="EC" id="2.3.-.-" evidence="4"/>
<protein>
    <submittedName>
        <fullName evidence="4">GNAT family N-acetyltransferase</fullName>
        <ecNumber evidence="4">2.3.-.-</ecNumber>
    </submittedName>
</protein>
<dbReference type="InterPro" id="IPR016181">
    <property type="entry name" value="Acyl_CoA_acyltransferase"/>
</dbReference>